<dbReference type="PROSITE" id="PS51746">
    <property type="entry name" value="PPM_2"/>
    <property type="match status" value="1"/>
</dbReference>
<dbReference type="Pfam" id="PF13672">
    <property type="entry name" value="PP2C_2"/>
    <property type="match status" value="1"/>
</dbReference>
<sequence length="352" mass="36306">MTPGRRILRLASHAAGKSDVGRVREINEDRMLLLDHAGRGMAVYAVADGLGGHAGGDVASTLAVETLARELPALLAEGGPARDALLETVRRANAAIYAAARGTERAGMATTCTAVLVNGGEGLVAHVGDSRAYLVRGHETRQLTTDHSLAGELARLGAPVQAGAHGQRHVLTRALGAAQDVEIDCVAEVLRAGDVLVLTTDGLHNAVPAEEIGAVVRAAANLEEACGMLVGLANARGGVDNASAIVIRLAPWRGGRALRLLAPIGLAAFLAGGLAAVRLEHAYFLGVRDDRVAVMRGVPVRVLGISLSGVVRVTPVPVSRVAPAYRGRLAQGIPTASPEEAERMVPGLLSHP</sequence>
<feature type="domain" description="PPM-type phosphatase" evidence="1">
    <location>
        <begin position="11"/>
        <end position="249"/>
    </location>
</feature>
<organism evidence="2 3">
    <name type="scientific">Candidatus Segetimicrobium genomatis</name>
    <dbReference type="NCBI Taxonomy" id="2569760"/>
    <lineage>
        <taxon>Bacteria</taxon>
        <taxon>Bacillati</taxon>
        <taxon>Candidatus Sysuimicrobiota</taxon>
        <taxon>Candidatus Sysuimicrobiia</taxon>
        <taxon>Candidatus Sysuimicrobiales</taxon>
        <taxon>Candidatus Segetimicrobiaceae</taxon>
        <taxon>Candidatus Segetimicrobium</taxon>
    </lineage>
</organism>
<dbReference type="InterPro" id="IPR015655">
    <property type="entry name" value="PP2C"/>
</dbReference>
<dbReference type="InterPro" id="IPR001932">
    <property type="entry name" value="PPM-type_phosphatase-like_dom"/>
</dbReference>
<dbReference type="SMART" id="SM00332">
    <property type="entry name" value="PP2Cc"/>
    <property type="match status" value="1"/>
</dbReference>
<evidence type="ECO:0000313" key="3">
    <source>
        <dbReference type="Proteomes" id="UP000320048"/>
    </source>
</evidence>
<dbReference type="Proteomes" id="UP000320048">
    <property type="component" value="Unassembled WGS sequence"/>
</dbReference>
<dbReference type="SUPFAM" id="SSF81606">
    <property type="entry name" value="PP2C-like"/>
    <property type="match status" value="1"/>
</dbReference>
<dbReference type="CDD" id="cd00143">
    <property type="entry name" value="PP2Cc"/>
    <property type="match status" value="1"/>
</dbReference>
<proteinExistence type="predicted"/>
<dbReference type="AlphaFoldDB" id="A0A537J9Q8"/>
<dbReference type="EMBL" id="VBAO01000229">
    <property type="protein sequence ID" value="TMI80289.1"/>
    <property type="molecule type" value="Genomic_DNA"/>
</dbReference>
<reference evidence="2 3" key="1">
    <citation type="journal article" date="2019" name="Nat. Microbiol.">
        <title>Mediterranean grassland soil C-N compound turnover is dependent on rainfall and depth, and is mediated by genomically divergent microorganisms.</title>
        <authorList>
            <person name="Diamond S."/>
            <person name="Andeer P.F."/>
            <person name="Li Z."/>
            <person name="Crits-Christoph A."/>
            <person name="Burstein D."/>
            <person name="Anantharaman K."/>
            <person name="Lane K.R."/>
            <person name="Thomas B.C."/>
            <person name="Pan C."/>
            <person name="Northen T.R."/>
            <person name="Banfield J.F."/>
        </authorList>
    </citation>
    <scope>NUCLEOTIDE SEQUENCE [LARGE SCALE GENOMIC DNA]</scope>
    <source>
        <strain evidence="2">NP_7</strain>
    </source>
</reference>
<dbReference type="InterPro" id="IPR036457">
    <property type="entry name" value="PPM-type-like_dom_sf"/>
</dbReference>
<evidence type="ECO:0000259" key="1">
    <source>
        <dbReference type="PROSITE" id="PS51746"/>
    </source>
</evidence>
<gene>
    <name evidence="2" type="ORF">E6H04_08845</name>
</gene>
<dbReference type="SMART" id="SM00331">
    <property type="entry name" value="PP2C_SIG"/>
    <property type="match status" value="1"/>
</dbReference>
<dbReference type="GO" id="GO:0004722">
    <property type="term" value="F:protein serine/threonine phosphatase activity"/>
    <property type="evidence" value="ECO:0007669"/>
    <property type="project" value="InterPro"/>
</dbReference>
<accession>A0A537J9Q8</accession>
<comment type="caution">
    <text evidence="2">The sequence shown here is derived from an EMBL/GenBank/DDBJ whole genome shotgun (WGS) entry which is preliminary data.</text>
</comment>
<evidence type="ECO:0000313" key="2">
    <source>
        <dbReference type="EMBL" id="TMI80289.1"/>
    </source>
</evidence>
<name>A0A537J9Q8_9BACT</name>
<dbReference type="PANTHER" id="PTHR47992">
    <property type="entry name" value="PROTEIN PHOSPHATASE"/>
    <property type="match status" value="1"/>
</dbReference>
<dbReference type="Gene3D" id="3.60.40.10">
    <property type="entry name" value="PPM-type phosphatase domain"/>
    <property type="match status" value="1"/>
</dbReference>
<protein>
    <submittedName>
        <fullName evidence="2">Serine/threonine-protein phosphatase</fullName>
    </submittedName>
</protein>